<accession>A0AA88LBR4</accession>
<proteinExistence type="predicted"/>
<evidence type="ECO:0000256" key="2">
    <source>
        <dbReference type="SAM" id="SignalP"/>
    </source>
</evidence>
<dbReference type="AlphaFoldDB" id="A0AA88LBR4"/>
<feature type="signal peptide" evidence="2">
    <location>
        <begin position="1"/>
        <end position="20"/>
    </location>
</feature>
<name>A0AA88LBR4_ARTSF</name>
<protein>
    <submittedName>
        <fullName evidence="3">Uncharacterized protein</fullName>
    </submittedName>
</protein>
<evidence type="ECO:0000313" key="4">
    <source>
        <dbReference type="Proteomes" id="UP001187531"/>
    </source>
</evidence>
<organism evidence="3 4">
    <name type="scientific">Artemia franciscana</name>
    <name type="common">Brine shrimp</name>
    <name type="synonym">Artemia sanfranciscana</name>
    <dbReference type="NCBI Taxonomy" id="6661"/>
    <lineage>
        <taxon>Eukaryota</taxon>
        <taxon>Metazoa</taxon>
        <taxon>Ecdysozoa</taxon>
        <taxon>Arthropoda</taxon>
        <taxon>Crustacea</taxon>
        <taxon>Branchiopoda</taxon>
        <taxon>Anostraca</taxon>
        <taxon>Artemiidae</taxon>
        <taxon>Artemia</taxon>
    </lineage>
</organism>
<reference evidence="3" key="1">
    <citation type="submission" date="2023-07" db="EMBL/GenBank/DDBJ databases">
        <title>Chromosome-level genome assembly of Artemia franciscana.</title>
        <authorList>
            <person name="Jo E."/>
        </authorList>
    </citation>
    <scope>NUCLEOTIDE SEQUENCE</scope>
    <source>
        <tissue evidence="3">Whole body</tissue>
    </source>
</reference>
<dbReference type="EMBL" id="JAVRJZ010000007">
    <property type="protein sequence ID" value="KAK2720344.1"/>
    <property type="molecule type" value="Genomic_DNA"/>
</dbReference>
<feature type="region of interest" description="Disordered" evidence="1">
    <location>
        <begin position="123"/>
        <end position="157"/>
    </location>
</feature>
<feature type="chain" id="PRO_5041675014" evidence="2">
    <location>
        <begin position="21"/>
        <end position="312"/>
    </location>
</feature>
<keyword evidence="4" id="KW-1185">Reference proteome</keyword>
<evidence type="ECO:0000313" key="3">
    <source>
        <dbReference type="EMBL" id="KAK2720344.1"/>
    </source>
</evidence>
<sequence length="312" mass="34439">MRIFLILAVFVLSILSGSLGLPCFDQFLKYHSVGWRPDWSPRFPVRDIWPPQRGHRPGLLFERPTQRPMIPKHPFPMLSEYKSEHRDRVIVVLPPSITTTVRPVEEKPKIIVVLPPVAKILPTPFPSVKRQGGPKPNLSPRKGPKVVQTSKSVTTKSPLQYKFRQPTTIQKIFSYQTQKPPPSPKPFDPFSLSPKTFTSSPLAPATATVTLTDDLTIQPASATVETGLTTTLSLAPSYPTFTELAKDVAATPEPVEIEQSGNGEDVETTLPPYRLESDIPVVIIGGAPEPVLENVHPVYSNPSLRGVSPEVL</sequence>
<feature type="compositionally biased region" description="Polar residues" evidence="1">
    <location>
        <begin position="147"/>
        <end position="157"/>
    </location>
</feature>
<keyword evidence="2" id="KW-0732">Signal</keyword>
<evidence type="ECO:0000256" key="1">
    <source>
        <dbReference type="SAM" id="MobiDB-lite"/>
    </source>
</evidence>
<comment type="caution">
    <text evidence="3">The sequence shown here is derived from an EMBL/GenBank/DDBJ whole genome shotgun (WGS) entry which is preliminary data.</text>
</comment>
<gene>
    <name evidence="3" type="ORF">QYM36_004283</name>
</gene>
<dbReference type="Proteomes" id="UP001187531">
    <property type="component" value="Unassembled WGS sequence"/>
</dbReference>